<evidence type="ECO:0000256" key="5">
    <source>
        <dbReference type="PROSITE-ProRule" id="PRU00076"/>
    </source>
</evidence>
<dbReference type="Pfam" id="PF12661">
    <property type="entry name" value="hEGF"/>
    <property type="match status" value="1"/>
</dbReference>
<feature type="domain" description="EGF-like" evidence="8">
    <location>
        <begin position="1"/>
        <end position="22"/>
    </location>
</feature>
<dbReference type="CDD" id="cd00054">
    <property type="entry name" value="EGF_CA"/>
    <property type="match status" value="2"/>
</dbReference>
<dbReference type="InterPro" id="IPR013032">
    <property type="entry name" value="EGF-like_CS"/>
</dbReference>
<comment type="caution">
    <text evidence="5">Lacks conserved residue(s) required for the propagation of feature annotation.</text>
</comment>
<dbReference type="Pfam" id="PF00008">
    <property type="entry name" value="EGF"/>
    <property type="match status" value="1"/>
</dbReference>
<evidence type="ECO:0000313" key="9">
    <source>
        <dbReference type="EMBL" id="CAH3152209.1"/>
    </source>
</evidence>
<feature type="domain" description="EGF-like" evidence="8">
    <location>
        <begin position="60"/>
        <end position="95"/>
    </location>
</feature>
<dbReference type="InterPro" id="IPR000742">
    <property type="entry name" value="EGF"/>
</dbReference>
<dbReference type="Gene3D" id="2.10.25.10">
    <property type="entry name" value="Laminin"/>
    <property type="match status" value="4"/>
</dbReference>
<feature type="disulfide bond" evidence="5">
    <location>
        <begin position="12"/>
        <end position="21"/>
    </location>
</feature>
<dbReference type="PROSITE" id="PS01186">
    <property type="entry name" value="EGF_2"/>
    <property type="match status" value="3"/>
</dbReference>
<feature type="non-terminal residue" evidence="9">
    <location>
        <position position="1"/>
    </location>
</feature>
<keyword evidence="3 5" id="KW-1015">Disulfide bond</keyword>
<dbReference type="SMART" id="SM00179">
    <property type="entry name" value="EGF_CA"/>
    <property type="match status" value="2"/>
</dbReference>
<dbReference type="EMBL" id="CALNXI010001029">
    <property type="protein sequence ID" value="CAH3152209.1"/>
    <property type="molecule type" value="Genomic_DNA"/>
</dbReference>
<name>A0ABN8PWJ2_9CNID</name>
<dbReference type="SUPFAM" id="SSF82671">
    <property type="entry name" value="SEA domain"/>
    <property type="match status" value="1"/>
</dbReference>
<keyword evidence="6" id="KW-0812">Transmembrane</keyword>
<feature type="disulfide bond" evidence="5">
    <location>
        <begin position="48"/>
        <end position="57"/>
    </location>
</feature>
<evidence type="ECO:0000259" key="8">
    <source>
        <dbReference type="PROSITE" id="PS50026"/>
    </source>
</evidence>
<evidence type="ECO:0000256" key="2">
    <source>
        <dbReference type="ARBA" id="ARBA00022737"/>
    </source>
</evidence>
<evidence type="ECO:0000256" key="6">
    <source>
        <dbReference type="SAM" id="Phobius"/>
    </source>
</evidence>
<sequence>CADLIAAYRCDCNAGYGGKNCSIDIDECESSPCTRTCQDKINSFSCNCEAGFTGARCDVDIDDCLQSPCRNGTCVDLVNNYTCNCNVGFTGANCELVIKTCTEDSCFPNVTCFTSSYTISCGPCPSGFTGDGKNCKDTDDCVNHTSANGGLCVDVGYGHCRLLYLWLSFVNSWGCYFTFMALHVVVFSLTCPINLTMLFLTVSSPSLSSGTSAVPSLQLPSKSEITTATESFSVRPSSIIPGSTFTQKPETEHVFKMKILQDWNDELKDTESTTFKALSVRLETEIMKALSSRKYLIGVKVISFSKGSVVAEFQLMFRSKVSSDEAFADLKNQISDGNLGNLPVDPASLE</sequence>
<dbReference type="InterPro" id="IPR009030">
    <property type="entry name" value="Growth_fac_rcpt_cys_sf"/>
</dbReference>
<dbReference type="Proteomes" id="UP001159427">
    <property type="component" value="Unassembled WGS sequence"/>
</dbReference>
<dbReference type="PROSITE" id="PS50026">
    <property type="entry name" value="EGF_3"/>
    <property type="match status" value="3"/>
</dbReference>
<evidence type="ECO:0000259" key="7">
    <source>
        <dbReference type="PROSITE" id="PS50024"/>
    </source>
</evidence>
<feature type="domain" description="SEA" evidence="7">
    <location>
        <begin position="249"/>
        <end position="350"/>
    </location>
</feature>
<comment type="caution">
    <text evidence="9">The sequence shown here is derived from an EMBL/GenBank/DDBJ whole genome shotgun (WGS) entry which is preliminary data.</text>
</comment>
<dbReference type="PROSITE" id="PS01187">
    <property type="entry name" value="EGF_CA"/>
    <property type="match status" value="1"/>
</dbReference>
<feature type="disulfide bond" evidence="5">
    <location>
        <begin position="85"/>
        <end position="94"/>
    </location>
</feature>
<keyword evidence="6" id="KW-1133">Transmembrane helix</keyword>
<feature type="transmembrane region" description="Helical" evidence="6">
    <location>
        <begin position="176"/>
        <end position="200"/>
    </location>
</feature>
<dbReference type="InterPro" id="IPR036364">
    <property type="entry name" value="SEA_dom_sf"/>
</dbReference>
<dbReference type="SMART" id="SM00181">
    <property type="entry name" value="EGF"/>
    <property type="match status" value="4"/>
</dbReference>
<dbReference type="InterPro" id="IPR051022">
    <property type="entry name" value="Notch_Cell-Fate_Det"/>
</dbReference>
<protein>
    <submittedName>
        <fullName evidence="9">Uncharacterized protein</fullName>
    </submittedName>
</protein>
<dbReference type="InterPro" id="IPR001881">
    <property type="entry name" value="EGF-like_Ca-bd_dom"/>
</dbReference>
<dbReference type="SUPFAM" id="SSF57184">
    <property type="entry name" value="Growth factor receptor domain"/>
    <property type="match status" value="1"/>
</dbReference>
<reference evidence="9 10" key="1">
    <citation type="submission" date="2022-05" db="EMBL/GenBank/DDBJ databases">
        <authorList>
            <consortium name="Genoscope - CEA"/>
            <person name="William W."/>
        </authorList>
    </citation>
    <scope>NUCLEOTIDE SEQUENCE [LARGE SCALE GENOMIC DNA]</scope>
</reference>
<dbReference type="PROSITE" id="PS00022">
    <property type="entry name" value="EGF_1"/>
    <property type="match status" value="3"/>
</dbReference>
<dbReference type="PANTHER" id="PTHR24049">
    <property type="entry name" value="CRUMBS FAMILY MEMBER"/>
    <property type="match status" value="1"/>
</dbReference>
<evidence type="ECO:0000256" key="4">
    <source>
        <dbReference type="ARBA" id="ARBA00023180"/>
    </source>
</evidence>
<feature type="domain" description="EGF-like" evidence="8">
    <location>
        <begin position="24"/>
        <end position="58"/>
    </location>
</feature>
<keyword evidence="10" id="KW-1185">Reference proteome</keyword>
<evidence type="ECO:0000256" key="1">
    <source>
        <dbReference type="ARBA" id="ARBA00022536"/>
    </source>
</evidence>
<dbReference type="SUPFAM" id="SSF57196">
    <property type="entry name" value="EGF/Laminin"/>
    <property type="match status" value="1"/>
</dbReference>
<organism evidence="9 10">
    <name type="scientific">Porites evermanni</name>
    <dbReference type="NCBI Taxonomy" id="104178"/>
    <lineage>
        <taxon>Eukaryota</taxon>
        <taxon>Metazoa</taxon>
        <taxon>Cnidaria</taxon>
        <taxon>Anthozoa</taxon>
        <taxon>Hexacorallia</taxon>
        <taxon>Scleractinia</taxon>
        <taxon>Fungiina</taxon>
        <taxon>Poritidae</taxon>
        <taxon>Porites</taxon>
    </lineage>
</organism>
<dbReference type="Gene3D" id="3.30.70.960">
    <property type="entry name" value="SEA domain"/>
    <property type="match status" value="1"/>
</dbReference>
<keyword evidence="6" id="KW-0472">Membrane</keyword>
<dbReference type="InterPro" id="IPR018097">
    <property type="entry name" value="EGF_Ca-bd_CS"/>
</dbReference>
<dbReference type="PROSITE" id="PS00010">
    <property type="entry name" value="ASX_HYDROXYL"/>
    <property type="match status" value="3"/>
</dbReference>
<dbReference type="Pfam" id="PF01390">
    <property type="entry name" value="SEA"/>
    <property type="match status" value="1"/>
</dbReference>
<feature type="disulfide bond" evidence="5">
    <location>
        <begin position="64"/>
        <end position="74"/>
    </location>
</feature>
<keyword evidence="1 5" id="KW-0245">EGF-like domain</keyword>
<proteinExistence type="predicted"/>
<dbReference type="PRINTS" id="PR00010">
    <property type="entry name" value="EGFBLOOD"/>
</dbReference>
<accession>A0ABN8PWJ2</accession>
<dbReference type="InterPro" id="IPR000082">
    <property type="entry name" value="SEA_dom"/>
</dbReference>
<evidence type="ECO:0000313" key="10">
    <source>
        <dbReference type="Proteomes" id="UP001159427"/>
    </source>
</evidence>
<keyword evidence="4" id="KW-0325">Glycoprotein</keyword>
<dbReference type="InterPro" id="IPR000152">
    <property type="entry name" value="EGF-type_Asp/Asn_hydroxyl_site"/>
</dbReference>
<dbReference type="PROSITE" id="PS50024">
    <property type="entry name" value="SEA"/>
    <property type="match status" value="1"/>
</dbReference>
<gene>
    <name evidence="9" type="ORF">PEVE_00000657</name>
</gene>
<keyword evidence="2" id="KW-0677">Repeat</keyword>
<feature type="non-terminal residue" evidence="9">
    <location>
        <position position="350"/>
    </location>
</feature>
<evidence type="ECO:0000256" key="3">
    <source>
        <dbReference type="ARBA" id="ARBA00023157"/>
    </source>
</evidence>